<accession>A0A8H7CV62</accession>
<dbReference type="InterPro" id="IPR024645">
    <property type="entry name" value="Mitochondr_Som1"/>
</dbReference>
<keyword evidence="2" id="KW-1185">Reference proteome</keyword>
<dbReference type="Pfam" id="PF11093">
    <property type="entry name" value="Mitochondr_Som1"/>
    <property type="match status" value="1"/>
</dbReference>
<dbReference type="Proteomes" id="UP000623467">
    <property type="component" value="Unassembled WGS sequence"/>
</dbReference>
<reference evidence="1" key="1">
    <citation type="submission" date="2020-05" db="EMBL/GenBank/DDBJ databases">
        <title>Mycena genomes resolve the evolution of fungal bioluminescence.</title>
        <authorList>
            <person name="Tsai I.J."/>
        </authorList>
    </citation>
    <scope>NUCLEOTIDE SEQUENCE</scope>
    <source>
        <strain evidence="1">160909Yilan</strain>
    </source>
</reference>
<dbReference type="GO" id="GO:0042720">
    <property type="term" value="C:mitochondrial inner membrane peptidase complex"/>
    <property type="evidence" value="ECO:0007669"/>
    <property type="project" value="InterPro"/>
</dbReference>
<proteinExistence type="predicted"/>
<gene>
    <name evidence="1" type="ORF">MSAN_01709000</name>
</gene>
<name>A0A8H7CV62_9AGAR</name>
<dbReference type="EMBL" id="JACAZH010000016">
    <property type="protein sequence ID" value="KAF7349196.1"/>
    <property type="molecule type" value="Genomic_DNA"/>
</dbReference>
<comment type="caution">
    <text evidence="1">The sequence shown here is derived from an EMBL/GenBank/DDBJ whole genome shotgun (WGS) entry which is preliminary data.</text>
</comment>
<protein>
    <submittedName>
        <fullName evidence="1">Uncharacterized protein</fullName>
    </submittedName>
</protein>
<dbReference type="OrthoDB" id="3983163at2759"/>
<dbReference type="AlphaFoldDB" id="A0A8H7CV62"/>
<sequence length="94" mass="10384">MAKKCASKDPDGPCRIVEIPQFTCVPKPHDGGVVVHCVPIPRLFRLCPNRPAVEVTRVLNIDLSTGEVEIPQALEQKLPKGKAWADVIRYDTNP</sequence>
<organism evidence="1 2">
    <name type="scientific">Mycena sanguinolenta</name>
    <dbReference type="NCBI Taxonomy" id="230812"/>
    <lineage>
        <taxon>Eukaryota</taxon>
        <taxon>Fungi</taxon>
        <taxon>Dikarya</taxon>
        <taxon>Basidiomycota</taxon>
        <taxon>Agaricomycotina</taxon>
        <taxon>Agaricomycetes</taxon>
        <taxon>Agaricomycetidae</taxon>
        <taxon>Agaricales</taxon>
        <taxon>Marasmiineae</taxon>
        <taxon>Mycenaceae</taxon>
        <taxon>Mycena</taxon>
    </lineage>
</organism>
<evidence type="ECO:0000313" key="2">
    <source>
        <dbReference type="Proteomes" id="UP000623467"/>
    </source>
</evidence>
<evidence type="ECO:0000313" key="1">
    <source>
        <dbReference type="EMBL" id="KAF7349196.1"/>
    </source>
</evidence>